<dbReference type="EMBL" id="CP061800">
    <property type="protein sequence ID" value="QTA84089.1"/>
    <property type="molecule type" value="Genomic_DNA"/>
</dbReference>
<dbReference type="PANTHER" id="PTHR43531:SF14">
    <property type="entry name" value="METHYL-ACCEPTING CHEMOTAXIS PROTEIN I-RELATED"/>
    <property type="match status" value="1"/>
</dbReference>
<keyword evidence="1" id="KW-0488">Methylation</keyword>
<keyword evidence="7" id="KW-1185">Reference proteome</keyword>
<keyword evidence="3" id="KW-0807">Transducer</keyword>
<dbReference type="PROSITE" id="PS50111">
    <property type="entry name" value="CHEMOTAXIS_TRANSDUC_2"/>
    <property type="match status" value="1"/>
</dbReference>
<dbReference type="AlphaFoldDB" id="A0A975GJW4"/>
<dbReference type="PANTHER" id="PTHR43531">
    <property type="entry name" value="PROTEIN ICFG"/>
    <property type="match status" value="1"/>
</dbReference>
<dbReference type="InterPro" id="IPR051310">
    <property type="entry name" value="MCP_chemotaxis"/>
</dbReference>
<proteinExistence type="inferred from homology"/>
<dbReference type="Pfam" id="PF00015">
    <property type="entry name" value="MCPsignal"/>
    <property type="match status" value="1"/>
</dbReference>
<dbReference type="SUPFAM" id="SSF58104">
    <property type="entry name" value="Methyl-accepting chemotaxis protein (MCP) signaling domain"/>
    <property type="match status" value="1"/>
</dbReference>
<protein>
    <submittedName>
        <fullName evidence="6">Methyl-accepting chemotaxis protein signailling domain-containing protein</fullName>
    </submittedName>
</protein>
<keyword evidence="4" id="KW-1133">Transmembrane helix</keyword>
<keyword evidence="4" id="KW-0472">Membrane</keyword>
<dbReference type="InterPro" id="IPR004089">
    <property type="entry name" value="MCPsignal_dom"/>
</dbReference>
<dbReference type="PRINTS" id="PR00260">
    <property type="entry name" value="CHEMTRNSDUCR"/>
</dbReference>
<evidence type="ECO:0000256" key="4">
    <source>
        <dbReference type="SAM" id="Phobius"/>
    </source>
</evidence>
<dbReference type="InterPro" id="IPR004090">
    <property type="entry name" value="Chemotax_Me-accpt_rcpt"/>
</dbReference>
<gene>
    <name evidence="6" type="ORF">dnm_000810</name>
</gene>
<feature type="transmembrane region" description="Helical" evidence="4">
    <location>
        <begin position="20"/>
        <end position="39"/>
    </location>
</feature>
<dbReference type="KEGG" id="dmm:dnm_000810"/>
<keyword evidence="4" id="KW-0812">Transmembrane</keyword>
<dbReference type="Gene3D" id="1.10.287.950">
    <property type="entry name" value="Methyl-accepting chemotaxis protein"/>
    <property type="match status" value="1"/>
</dbReference>
<dbReference type="GO" id="GO:0007165">
    <property type="term" value="P:signal transduction"/>
    <property type="evidence" value="ECO:0007669"/>
    <property type="project" value="UniProtKB-KW"/>
</dbReference>
<sequence>MKNRYFATGRFGISAKTSVINGLVIFVLLVLTVLLLLNFQFGMAEFLLREQKQLAEKLTDTQMEKRKKAFQADFSVNTEIMGNLCGMFIYNYDWEGLEDAIKSYLKIPQIIAVSVTDIENRPLAAAWKNPEIQAGKTVPENIGINEKLSFQAEAFYGKEKLGKVQIYYTESLLNAEIRQSREQMQKEISDLRDMIGAKIENLIFKEAAAVFCIVILLAASITVCLEIIAIRPIQRIIETLRTNAELFVSSSEEISAASQTLAQDASKQASSIEEISSSAEEMSSMIKQNADNSNDANLLMKEVSHETEKLNSVITGLMKAMEEISESSRSTSKIIETIDGIAFQTNLLALNAAVEAARAGEAGSGFAVVADEVRNLSMRTATSAKNTAGLIEDTVNKIRDSSDMVIITDEAFSKLVAAISRADSLIKEIELASREQVSGINQISQASSDMDGVTQRNAANAQESAGFSQEMNAQAEQMKRIVDELSIVIKGTARQSLTRKNECQNNGLIFDRNVKGRNV</sequence>
<dbReference type="SMART" id="SM00283">
    <property type="entry name" value="MA"/>
    <property type="match status" value="1"/>
</dbReference>
<evidence type="ECO:0000256" key="2">
    <source>
        <dbReference type="ARBA" id="ARBA00029447"/>
    </source>
</evidence>
<evidence type="ECO:0000313" key="7">
    <source>
        <dbReference type="Proteomes" id="UP000663722"/>
    </source>
</evidence>
<reference evidence="6" key="1">
    <citation type="journal article" date="2021" name="Microb. Physiol.">
        <title>Proteogenomic Insights into the Physiology of Marine, Sulfate-Reducing, Filamentous Desulfonema limicola and Desulfonema magnum.</title>
        <authorList>
            <person name="Schnaars V."/>
            <person name="Wohlbrand L."/>
            <person name="Scheve S."/>
            <person name="Hinrichs C."/>
            <person name="Reinhardt R."/>
            <person name="Rabus R."/>
        </authorList>
    </citation>
    <scope>NUCLEOTIDE SEQUENCE</scope>
    <source>
        <strain evidence="6">4be13</strain>
    </source>
</reference>
<dbReference type="Proteomes" id="UP000663722">
    <property type="component" value="Chromosome"/>
</dbReference>
<feature type="domain" description="Methyl-accepting transducer" evidence="5">
    <location>
        <begin position="243"/>
        <end position="472"/>
    </location>
</feature>
<evidence type="ECO:0000313" key="6">
    <source>
        <dbReference type="EMBL" id="QTA84089.1"/>
    </source>
</evidence>
<evidence type="ECO:0000259" key="5">
    <source>
        <dbReference type="PROSITE" id="PS50111"/>
    </source>
</evidence>
<dbReference type="GO" id="GO:0006935">
    <property type="term" value="P:chemotaxis"/>
    <property type="evidence" value="ECO:0007669"/>
    <property type="project" value="InterPro"/>
</dbReference>
<accession>A0A975GJW4</accession>
<dbReference type="GO" id="GO:0005886">
    <property type="term" value="C:plasma membrane"/>
    <property type="evidence" value="ECO:0007669"/>
    <property type="project" value="TreeGrafter"/>
</dbReference>
<comment type="similarity">
    <text evidence="2">Belongs to the methyl-accepting chemotaxis (MCP) protein family.</text>
</comment>
<organism evidence="6 7">
    <name type="scientific">Desulfonema magnum</name>
    <dbReference type="NCBI Taxonomy" id="45655"/>
    <lineage>
        <taxon>Bacteria</taxon>
        <taxon>Pseudomonadati</taxon>
        <taxon>Thermodesulfobacteriota</taxon>
        <taxon>Desulfobacteria</taxon>
        <taxon>Desulfobacterales</taxon>
        <taxon>Desulfococcaceae</taxon>
        <taxon>Desulfonema</taxon>
    </lineage>
</organism>
<evidence type="ECO:0000256" key="3">
    <source>
        <dbReference type="PROSITE-ProRule" id="PRU00284"/>
    </source>
</evidence>
<evidence type="ECO:0000256" key="1">
    <source>
        <dbReference type="ARBA" id="ARBA00022481"/>
    </source>
</evidence>
<name>A0A975GJW4_9BACT</name>
<dbReference type="GO" id="GO:0004888">
    <property type="term" value="F:transmembrane signaling receptor activity"/>
    <property type="evidence" value="ECO:0007669"/>
    <property type="project" value="InterPro"/>
</dbReference>
<feature type="transmembrane region" description="Helical" evidence="4">
    <location>
        <begin position="208"/>
        <end position="230"/>
    </location>
</feature>